<dbReference type="EnsemblPlants" id="AVESA.00010b.r2.3CG0510020.1">
    <property type="protein sequence ID" value="AVESA.00010b.r2.3CG0510020.1.CDS"/>
    <property type="gene ID" value="AVESA.00010b.r2.3CG0510020"/>
</dbReference>
<dbReference type="Proteomes" id="UP001732700">
    <property type="component" value="Chromosome 3C"/>
</dbReference>
<name>A0ACD5VWP3_AVESA</name>
<organism evidence="1 2">
    <name type="scientific">Avena sativa</name>
    <name type="common">Oat</name>
    <dbReference type="NCBI Taxonomy" id="4498"/>
    <lineage>
        <taxon>Eukaryota</taxon>
        <taxon>Viridiplantae</taxon>
        <taxon>Streptophyta</taxon>
        <taxon>Embryophyta</taxon>
        <taxon>Tracheophyta</taxon>
        <taxon>Spermatophyta</taxon>
        <taxon>Magnoliopsida</taxon>
        <taxon>Liliopsida</taxon>
        <taxon>Poales</taxon>
        <taxon>Poaceae</taxon>
        <taxon>BOP clade</taxon>
        <taxon>Pooideae</taxon>
        <taxon>Poodae</taxon>
        <taxon>Poeae</taxon>
        <taxon>Poeae Chloroplast Group 1 (Aveneae type)</taxon>
        <taxon>Aveninae</taxon>
        <taxon>Avena</taxon>
    </lineage>
</organism>
<keyword evidence="2" id="KW-1185">Reference proteome</keyword>
<accession>A0ACD5VWP3</accession>
<evidence type="ECO:0000313" key="1">
    <source>
        <dbReference type="EnsemblPlants" id="AVESA.00010b.r2.3CG0510020.1.CDS"/>
    </source>
</evidence>
<evidence type="ECO:0000313" key="2">
    <source>
        <dbReference type="Proteomes" id="UP001732700"/>
    </source>
</evidence>
<reference evidence="1" key="2">
    <citation type="submission" date="2025-09" db="UniProtKB">
        <authorList>
            <consortium name="EnsemblPlants"/>
        </authorList>
    </citation>
    <scope>IDENTIFICATION</scope>
</reference>
<protein>
    <submittedName>
        <fullName evidence="1">Uncharacterized protein</fullName>
    </submittedName>
</protein>
<reference evidence="1" key="1">
    <citation type="submission" date="2021-05" db="EMBL/GenBank/DDBJ databases">
        <authorList>
            <person name="Scholz U."/>
            <person name="Mascher M."/>
            <person name="Fiebig A."/>
        </authorList>
    </citation>
    <scope>NUCLEOTIDE SEQUENCE [LARGE SCALE GENOMIC DNA]</scope>
</reference>
<sequence>MAAACACANVAALALVALLGVKLLGGTFVGLGVTISYTRVDCAPPPPPSPTANGTAFHEDLLPLLAALPAAAAPLGFASLQSGGASVRGLCLGDSPEEDCLACLAAAAENLTGCLLGASRRAGVWRSEGCFLAYADANGSSAREDAFRDVVLAGQDPGEGPNCFDPGRLVALARSMPQGGLGAQVDTDAVALVSNATRNRKKNTVRVFPDVARGPTTVSVMARCAPDRAAGCARCLGDAARRVPPCSWGLDGRHERVADVLGYDCLLRIETSVPVQFLRKTKWPSKPLAMALFLLTLLSAIAAGIAAASEAGYLPVNAAAN</sequence>
<proteinExistence type="predicted"/>